<dbReference type="Proteomes" id="UP000297963">
    <property type="component" value="Unassembled WGS sequence"/>
</dbReference>
<evidence type="ECO:0000313" key="3">
    <source>
        <dbReference type="Proteomes" id="UP000199681"/>
    </source>
</evidence>
<name>A0A1I2YMC5_9MICO</name>
<gene>
    <name evidence="2" type="ORF">E3O11_06005</name>
    <name evidence="1" type="ORF">SAMN05216274_102188</name>
</gene>
<dbReference type="EMBL" id="SOFE01000011">
    <property type="protein sequence ID" value="TFB86048.1"/>
    <property type="molecule type" value="Genomic_DNA"/>
</dbReference>
<dbReference type="EMBL" id="FOPW01000002">
    <property type="protein sequence ID" value="SFH26697.1"/>
    <property type="molecule type" value="Genomic_DNA"/>
</dbReference>
<evidence type="ECO:0000313" key="1">
    <source>
        <dbReference type="EMBL" id="SFH26697.1"/>
    </source>
</evidence>
<accession>A0A1I2YMC5</accession>
<proteinExistence type="predicted"/>
<protein>
    <submittedName>
        <fullName evidence="2">Uncharacterized protein</fullName>
    </submittedName>
</protein>
<dbReference type="Proteomes" id="UP000199681">
    <property type="component" value="Unassembled WGS sequence"/>
</dbReference>
<evidence type="ECO:0000313" key="4">
    <source>
        <dbReference type="Proteomes" id="UP000297963"/>
    </source>
</evidence>
<evidence type="ECO:0000313" key="2">
    <source>
        <dbReference type="EMBL" id="TFB86048.1"/>
    </source>
</evidence>
<comment type="caution">
    <text evidence="2">The sequence shown here is derived from an EMBL/GenBank/DDBJ whole genome shotgun (WGS) entry which is preliminary data.</text>
</comment>
<dbReference type="RefSeq" id="WP_092448365.1">
    <property type="nucleotide sequence ID" value="NZ_BKAC01000008.1"/>
</dbReference>
<organism evidence="2 4">
    <name type="scientific">Cryobacterium levicorallinum</name>
    <dbReference type="NCBI Taxonomy" id="995038"/>
    <lineage>
        <taxon>Bacteria</taxon>
        <taxon>Bacillati</taxon>
        <taxon>Actinomycetota</taxon>
        <taxon>Actinomycetes</taxon>
        <taxon>Micrococcales</taxon>
        <taxon>Microbacteriaceae</taxon>
        <taxon>Cryobacterium</taxon>
    </lineage>
</organism>
<sequence>MTLTALLRRRALPSSPAALVDQAPADAHNLTDVGGKTYFLVYGRDALFCFDGSSLATVPQAPAGITRIVAVGTDLYLTAESDRHPGLTSIHRYRNGRFTFIATTEASQLLLTSFRGRAYFRLQSGLWYVNGRELVPVAGSPIDILALTVFGQELYIVHHDSEVCAISSYRGSSFTRLDGVPADGPFEFAALDEALYIRTRRHVYVWARSTFSLASSGRFTGLAAYNGVLYAKAYGTSKLGVLDRTGFSELANTPPLSGEINIVRGGLYFLDRAGRLHTHRTAAPPLRASID</sequence>
<reference evidence="2 4" key="2">
    <citation type="submission" date="2019-03" db="EMBL/GenBank/DDBJ databases">
        <title>Genomics of glacier-inhabiting Cryobacterium strains.</title>
        <authorList>
            <person name="Liu Q."/>
            <person name="Xin Y.-H."/>
        </authorList>
    </citation>
    <scope>NUCLEOTIDE SEQUENCE [LARGE SCALE GENOMIC DNA]</scope>
    <source>
        <strain evidence="2 4">Hh34</strain>
    </source>
</reference>
<dbReference type="STRING" id="995038.SAMN05216274_102188"/>
<reference evidence="1 3" key="1">
    <citation type="submission" date="2016-10" db="EMBL/GenBank/DDBJ databases">
        <authorList>
            <person name="Varghese N."/>
            <person name="Submissions S."/>
        </authorList>
    </citation>
    <scope>NUCLEOTIDE SEQUENCE [LARGE SCALE GENOMIC DNA]</scope>
    <source>
        <strain evidence="1 3">GMCC 1.11211</strain>
    </source>
</reference>
<keyword evidence="3" id="KW-1185">Reference proteome</keyword>
<dbReference type="AlphaFoldDB" id="A0A1I2YMC5"/>